<dbReference type="Proteomes" id="UP001304895">
    <property type="component" value="Unassembled WGS sequence"/>
</dbReference>
<feature type="non-terminal residue" evidence="1">
    <location>
        <position position="1"/>
    </location>
</feature>
<reference evidence="1" key="1">
    <citation type="journal article" date="2023" name="Mol. Phylogenet. Evol.">
        <title>Genome-scale phylogeny and comparative genomics of the fungal order Sordariales.</title>
        <authorList>
            <person name="Hensen N."/>
            <person name="Bonometti L."/>
            <person name="Westerberg I."/>
            <person name="Brannstrom I.O."/>
            <person name="Guillou S."/>
            <person name="Cros-Aarteil S."/>
            <person name="Calhoun S."/>
            <person name="Haridas S."/>
            <person name="Kuo A."/>
            <person name="Mondo S."/>
            <person name="Pangilinan J."/>
            <person name="Riley R."/>
            <person name="LaButti K."/>
            <person name="Andreopoulos B."/>
            <person name="Lipzen A."/>
            <person name="Chen C."/>
            <person name="Yan M."/>
            <person name="Daum C."/>
            <person name="Ng V."/>
            <person name="Clum A."/>
            <person name="Steindorff A."/>
            <person name="Ohm R.A."/>
            <person name="Martin F."/>
            <person name="Silar P."/>
            <person name="Natvig D.O."/>
            <person name="Lalanne C."/>
            <person name="Gautier V."/>
            <person name="Ament-Velasquez S.L."/>
            <person name="Kruys A."/>
            <person name="Hutchinson M.I."/>
            <person name="Powell A.J."/>
            <person name="Barry K."/>
            <person name="Miller A.N."/>
            <person name="Grigoriev I.V."/>
            <person name="Debuchy R."/>
            <person name="Gladieux P."/>
            <person name="Hiltunen Thoren M."/>
            <person name="Johannesson H."/>
        </authorList>
    </citation>
    <scope>NUCLEOTIDE SEQUENCE</scope>
    <source>
        <strain evidence="1">CBS 123565</strain>
    </source>
</reference>
<name>A0AAN6ZBU8_9PEZI</name>
<sequence length="53" mass="6053">ATFNSVYINEKVRFYLQNAFLDEPTEDSLLAMLSYIGLIRNPCTSKDIVPNKV</sequence>
<accession>A0AAN6ZBU8</accession>
<protein>
    <submittedName>
        <fullName evidence="1">Uncharacterized protein</fullName>
    </submittedName>
</protein>
<organism evidence="1 2">
    <name type="scientific">Trichocladium antarcticum</name>
    <dbReference type="NCBI Taxonomy" id="1450529"/>
    <lineage>
        <taxon>Eukaryota</taxon>
        <taxon>Fungi</taxon>
        <taxon>Dikarya</taxon>
        <taxon>Ascomycota</taxon>
        <taxon>Pezizomycotina</taxon>
        <taxon>Sordariomycetes</taxon>
        <taxon>Sordariomycetidae</taxon>
        <taxon>Sordariales</taxon>
        <taxon>Chaetomiaceae</taxon>
        <taxon>Trichocladium</taxon>
    </lineage>
</organism>
<comment type="caution">
    <text evidence="1">The sequence shown here is derived from an EMBL/GenBank/DDBJ whole genome shotgun (WGS) entry which is preliminary data.</text>
</comment>
<dbReference type="AlphaFoldDB" id="A0AAN6ZBU8"/>
<dbReference type="EMBL" id="MU853420">
    <property type="protein sequence ID" value="KAK4132083.1"/>
    <property type="molecule type" value="Genomic_DNA"/>
</dbReference>
<evidence type="ECO:0000313" key="1">
    <source>
        <dbReference type="EMBL" id="KAK4132083.1"/>
    </source>
</evidence>
<proteinExistence type="predicted"/>
<keyword evidence="2" id="KW-1185">Reference proteome</keyword>
<evidence type="ECO:0000313" key="2">
    <source>
        <dbReference type="Proteomes" id="UP001304895"/>
    </source>
</evidence>
<gene>
    <name evidence="1" type="ORF">BT67DRAFT_386589</name>
</gene>
<reference evidence="1" key="2">
    <citation type="submission" date="2023-05" db="EMBL/GenBank/DDBJ databases">
        <authorList>
            <consortium name="Lawrence Berkeley National Laboratory"/>
            <person name="Steindorff A."/>
            <person name="Hensen N."/>
            <person name="Bonometti L."/>
            <person name="Westerberg I."/>
            <person name="Brannstrom I.O."/>
            <person name="Guillou S."/>
            <person name="Cros-Aarteil S."/>
            <person name="Calhoun S."/>
            <person name="Haridas S."/>
            <person name="Kuo A."/>
            <person name="Mondo S."/>
            <person name="Pangilinan J."/>
            <person name="Riley R."/>
            <person name="Labutti K."/>
            <person name="Andreopoulos B."/>
            <person name="Lipzen A."/>
            <person name="Chen C."/>
            <person name="Yanf M."/>
            <person name="Daum C."/>
            <person name="Ng V."/>
            <person name="Clum A."/>
            <person name="Ohm R."/>
            <person name="Martin F."/>
            <person name="Silar P."/>
            <person name="Natvig D."/>
            <person name="Lalanne C."/>
            <person name="Gautier V."/>
            <person name="Ament-Velasquez S.L."/>
            <person name="Kruys A."/>
            <person name="Hutchinson M.I."/>
            <person name="Powell A.J."/>
            <person name="Barry K."/>
            <person name="Miller A.N."/>
            <person name="Grigoriev I.V."/>
            <person name="Debuchy R."/>
            <person name="Gladieux P."/>
            <person name="Thoren M.H."/>
            <person name="Johannesson H."/>
        </authorList>
    </citation>
    <scope>NUCLEOTIDE SEQUENCE</scope>
    <source>
        <strain evidence="1">CBS 123565</strain>
    </source>
</reference>